<gene>
    <name evidence="2" type="ORF">SVTN_17200</name>
</gene>
<evidence type="ECO:0000313" key="3">
    <source>
        <dbReference type="Proteomes" id="UP000031774"/>
    </source>
</evidence>
<keyword evidence="1" id="KW-0472">Membrane</keyword>
<keyword evidence="1" id="KW-0812">Transmembrane</keyword>
<evidence type="ECO:0000256" key="1">
    <source>
        <dbReference type="SAM" id="Phobius"/>
    </source>
</evidence>
<sequence>MESGPAIFAGAAFTLFGGALLLWTTVRTLHREPVAHGVAPRTAVALTSLSGAAFLALGLWCFGRL</sequence>
<protein>
    <submittedName>
        <fullName evidence="2">Uncharacterized protein</fullName>
    </submittedName>
</protein>
<keyword evidence="1" id="KW-1133">Transmembrane helix</keyword>
<dbReference type="RefSeq" id="WP_041129895.1">
    <property type="nucleotide sequence ID" value="NZ_CP010407.1"/>
</dbReference>
<name>A0A0B5I889_9ACTN</name>
<dbReference type="GeneID" id="95602160"/>
<organism evidence="2 3">
    <name type="scientific">Streptomyces vietnamensis</name>
    <dbReference type="NCBI Taxonomy" id="362257"/>
    <lineage>
        <taxon>Bacteria</taxon>
        <taxon>Bacillati</taxon>
        <taxon>Actinomycetota</taxon>
        <taxon>Actinomycetes</taxon>
        <taxon>Kitasatosporales</taxon>
        <taxon>Streptomycetaceae</taxon>
        <taxon>Streptomyces</taxon>
    </lineage>
</organism>
<accession>A0A0B5I889</accession>
<keyword evidence="3" id="KW-1185">Reference proteome</keyword>
<dbReference type="STRING" id="362257.SVTN_17200"/>
<dbReference type="HOGENOM" id="CLU_193068_0_0_11"/>
<evidence type="ECO:0000313" key="2">
    <source>
        <dbReference type="EMBL" id="AJF65873.1"/>
    </source>
</evidence>
<dbReference type="KEGG" id="svt:SVTN_17200"/>
<proteinExistence type="predicted"/>
<dbReference type="EMBL" id="CP010407">
    <property type="protein sequence ID" value="AJF65873.1"/>
    <property type="molecule type" value="Genomic_DNA"/>
</dbReference>
<reference evidence="2 3" key="1">
    <citation type="submission" date="2014-12" db="EMBL/GenBank/DDBJ databases">
        <title>Complete genome sequence of Streptomyces vietnamensis strain GIMV4.0001, a genetic manipulable producer of the benzoisochromanequinone antibiotic granaticin.</title>
        <authorList>
            <person name="Deng M.R."/>
            <person name="Guo J."/>
            <person name="Ma L.Y."/>
            <person name="Feng G.D."/>
            <person name="Mo C.Y."/>
            <person name="Zhu H.H."/>
        </authorList>
    </citation>
    <scope>NUCLEOTIDE SEQUENCE [LARGE SCALE GENOMIC DNA]</scope>
    <source>
        <strain evidence="3">GIMV4.0001</strain>
    </source>
</reference>
<dbReference type="Proteomes" id="UP000031774">
    <property type="component" value="Chromosome"/>
</dbReference>
<feature type="transmembrane region" description="Helical" evidence="1">
    <location>
        <begin position="38"/>
        <end position="60"/>
    </location>
</feature>
<feature type="transmembrane region" description="Helical" evidence="1">
    <location>
        <begin position="6"/>
        <end position="26"/>
    </location>
</feature>
<dbReference type="AlphaFoldDB" id="A0A0B5I889"/>